<feature type="compositionally biased region" description="Pro residues" evidence="1">
    <location>
        <begin position="534"/>
        <end position="543"/>
    </location>
</feature>
<accession>M9MEU2</accession>
<feature type="region of interest" description="Disordered" evidence="1">
    <location>
        <begin position="700"/>
        <end position="722"/>
    </location>
</feature>
<feature type="region of interest" description="Disordered" evidence="1">
    <location>
        <begin position="518"/>
        <end position="628"/>
    </location>
</feature>
<dbReference type="AlphaFoldDB" id="M9MEU2"/>
<keyword evidence="3" id="KW-0732">Signal</keyword>
<keyword evidence="2" id="KW-1133">Transmembrane helix</keyword>
<proteinExistence type="predicted"/>
<evidence type="ECO:0000256" key="1">
    <source>
        <dbReference type="SAM" id="MobiDB-lite"/>
    </source>
</evidence>
<feature type="transmembrane region" description="Helical" evidence="2">
    <location>
        <begin position="301"/>
        <end position="323"/>
    </location>
</feature>
<dbReference type="PANTHER" id="PTHR37487:SF3">
    <property type="entry name" value="CLEAVAGE_POLYADENYLATION SPECIFICITY FACTOR A SUBUNIT N-TERMINAL DOMAIN-CONTAINING PROTEIN"/>
    <property type="match status" value="1"/>
</dbReference>
<keyword evidence="2" id="KW-0472">Membrane</keyword>
<protein>
    <submittedName>
        <fullName evidence="4">Uncharacterized protein</fullName>
    </submittedName>
</protein>
<dbReference type="PANTHER" id="PTHR37487">
    <property type="entry name" value="CHROMOSOME 1, WHOLE GENOME SHOTGUN SEQUENCE"/>
    <property type="match status" value="1"/>
</dbReference>
<feature type="chain" id="PRO_5004100939" evidence="3">
    <location>
        <begin position="26"/>
        <end position="722"/>
    </location>
</feature>
<dbReference type="STRING" id="1151754.M9MEU2"/>
<evidence type="ECO:0000256" key="2">
    <source>
        <dbReference type="SAM" id="Phobius"/>
    </source>
</evidence>
<evidence type="ECO:0000313" key="4">
    <source>
        <dbReference type="EMBL" id="GAC73772.1"/>
    </source>
</evidence>
<feature type="signal peptide" evidence="3">
    <location>
        <begin position="1"/>
        <end position="25"/>
    </location>
</feature>
<feature type="compositionally biased region" description="Acidic residues" evidence="1">
    <location>
        <begin position="706"/>
        <end position="716"/>
    </location>
</feature>
<dbReference type="EMBL" id="DF196775">
    <property type="protein sequence ID" value="GAC73772.1"/>
    <property type="molecule type" value="Genomic_DNA"/>
</dbReference>
<name>M9MEU2_PSEA3</name>
<gene>
    <name evidence="4" type="ORF">PANT_9d00259</name>
</gene>
<reference evidence="5" key="1">
    <citation type="journal article" date="2013" name="Genome Announc.">
        <title>Genome sequence of the basidiomycetous yeast Pseudozyma antarctica T-34, a producer of the glycolipid biosurfactants mannosylerythritol lipids.</title>
        <authorList>
            <person name="Morita T."/>
            <person name="Koike H."/>
            <person name="Koyama Y."/>
            <person name="Hagiwara H."/>
            <person name="Ito E."/>
            <person name="Fukuoka T."/>
            <person name="Imura T."/>
            <person name="Machida M."/>
            <person name="Kitamoto D."/>
        </authorList>
    </citation>
    <scope>NUCLEOTIDE SEQUENCE [LARGE SCALE GENOMIC DNA]</scope>
    <source>
        <strain evidence="5">T-34</strain>
    </source>
</reference>
<evidence type="ECO:0000313" key="5">
    <source>
        <dbReference type="Proteomes" id="UP000011976"/>
    </source>
</evidence>
<dbReference type="OrthoDB" id="3366651at2759"/>
<dbReference type="Proteomes" id="UP000011976">
    <property type="component" value="Unassembled WGS sequence"/>
</dbReference>
<keyword evidence="2" id="KW-0812">Transmembrane</keyword>
<organism evidence="4 5">
    <name type="scientific">Pseudozyma antarctica (strain T-34)</name>
    <name type="common">Yeast</name>
    <name type="synonym">Candida antarctica</name>
    <dbReference type="NCBI Taxonomy" id="1151754"/>
    <lineage>
        <taxon>Eukaryota</taxon>
        <taxon>Fungi</taxon>
        <taxon>Dikarya</taxon>
        <taxon>Basidiomycota</taxon>
        <taxon>Ustilaginomycotina</taxon>
        <taxon>Ustilaginomycetes</taxon>
        <taxon>Ustilaginales</taxon>
        <taxon>Ustilaginaceae</taxon>
        <taxon>Moesziomyces</taxon>
    </lineage>
</organism>
<evidence type="ECO:0000256" key="3">
    <source>
        <dbReference type="SAM" id="SignalP"/>
    </source>
</evidence>
<sequence>MGGFLRSSVALASMLLALATSDALAAPLRVSLSNNPTTCQPMTVTWDISAGTAPWTVTVAPLGHVPVSVSLPANYMSGNSWHWKWDVPGYTTAVSQVIVAVSDSTGRVSGTSALSTLSKAGSCSAPAEHLDFIWYPPSSSPKQCDDWRITVQEDRGNLGLKMPVELLILPENDVPTLLRINDQRHSSVDWTVNYPRGTNFAIASFDAGTSGTGGVGGSAYTVGRGRAASCIGSAQKEAVAGLPAASSTASLVSPTSSAASRMVTSRVAATATATNAKAAPTTTAAAKTDAAAAKSSGSSGVIGGAVGGVLGAFAIVGLVIFFYRRQRNSKGPDEYGVYANNEKRSFFGGFGSGRSADRYGYSSRGADGARIGASTDQQGGISPFVTGRASPWRWSARPVGLADDQDMAQVDGDRRAILARINDGASSVGHSSSVSLHRGSDSIGGSGGITGLKGAPSVHSVVPDDALFPPPMPINRAMMPGQAALNGYPPASMGPGVGVGVGAGVGAGMGAIGMKQAWNRDRSDSGSSQRDPFRNPPIGPTTPPKELAAPAEYSQQHVRDAGWSRQHPASRDSMAAIAGLPLSPSSTYTAGGPTRSRDLTGMAPASSFAPPEPIPEQDLSTMRIPPPAPISTSLFDPYAHASRLYSQDDVAHISAALARDNAATPNSLNSNASAPRYVDPKESAARFRTLDAQLLDERKKVVSNIYDDDQDSDDEGGLPYMS</sequence>